<dbReference type="OMA" id="NTWNTHE"/>
<dbReference type="PROSITE" id="PS50267">
    <property type="entry name" value="NA_NEUROTRAN_SYMP_3"/>
    <property type="match status" value="1"/>
</dbReference>
<dbReference type="InParanoid" id="B3SC79"/>
<dbReference type="PANTHER" id="PTHR11616:SF241">
    <property type="entry name" value="SODIUM- AND CHLORIDE-DEPENDENT GLYCINE TRANSPORTER 2"/>
    <property type="match status" value="1"/>
</dbReference>
<dbReference type="PANTHER" id="PTHR11616">
    <property type="entry name" value="SODIUM/CHLORIDE DEPENDENT TRANSPORTER"/>
    <property type="match status" value="1"/>
</dbReference>
<evidence type="ECO:0000256" key="2">
    <source>
        <dbReference type="ARBA" id="ARBA00022448"/>
    </source>
</evidence>
<feature type="binding site" evidence="6">
    <location>
        <position position="356"/>
    </location>
    <ligand>
        <name>Na(+)</name>
        <dbReference type="ChEBI" id="CHEBI:29101"/>
        <label>1</label>
    </ligand>
</feature>
<keyword evidence="3 8" id="KW-0812">Transmembrane</keyword>
<keyword evidence="5 8" id="KW-0472">Membrane</keyword>
<name>B3SC79_TRIAD</name>
<dbReference type="GO" id="GO:1903804">
    <property type="term" value="P:glycine import across plasma membrane"/>
    <property type="evidence" value="ECO:0000318"/>
    <property type="project" value="GO_Central"/>
</dbReference>
<organism evidence="9 10">
    <name type="scientific">Trichoplax adhaerens</name>
    <name type="common">Trichoplax reptans</name>
    <dbReference type="NCBI Taxonomy" id="10228"/>
    <lineage>
        <taxon>Eukaryota</taxon>
        <taxon>Metazoa</taxon>
        <taxon>Placozoa</taxon>
        <taxon>Uniplacotomia</taxon>
        <taxon>Trichoplacea</taxon>
        <taxon>Trichoplacidae</taxon>
        <taxon>Trichoplax</taxon>
    </lineage>
</organism>
<feature type="transmembrane region" description="Helical" evidence="8">
    <location>
        <begin position="497"/>
        <end position="520"/>
    </location>
</feature>
<dbReference type="SUPFAM" id="SSF161070">
    <property type="entry name" value="SNF-like"/>
    <property type="match status" value="1"/>
</dbReference>
<dbReference type="PhylomeDB" id="B3SC79"/>
<feature type="transmembrane region" description="Helical" evidence="8">
    <location>
        <begin position="203"/>
        <end position="223"/>
    </location>
</feature>
<feature type="transmembrane region" description="Helical" evidence="8">
    <location>
        <begin position="344"/>
        <end position="365"/>
    </location>
</feature>
<feature type="disulfide bond" evidence="7">
    <location>
        <begin position="128"/>
        <end position="137"/>
    </location>
</feature>
<evidence type="ECO:0000256" key="5">
    <source>
        <dbReference type="ARBA" id="ARBA00023136"/>
    </source>
</evidence>
<feature type="binding site" evidence="6">
    <location>
        <position position="24"/>
    </location>
    <ligand>
        <name>Na(+)</name>
        <dbReference type="ChEBI" id="CHEBI:29101"/>
        <label>1</label>
    </ligand>
</feature>
<keyword evidence="2" id="KW-0813">Transport</keyword>
<dbReference type="Proteomes" id="UP000009022">
    <property type="component" value="Unassembled WGS sequence"/>
</dbReference>
<evidence type="ECO:0000313" key="9">
    <source>
        <dbReference type="EMBL" id="EDV19673.1"/>
    </source>
</evidence>
<comment type="subcellular location">
    <subcellularLocation>
        <location evidence="1">Membrane</location>
        <topology evidence="1">Multi-pass membrane protein</topology>
    </subcellularLocation>
</comment>
<feature type="binding site" evidence="6">
    <location>
        <position position="359"/>
    </location>
    <ligand>
        <name>Na(+)</name>
        <dbReference type="ChEBI" id="CHEBI:29101"/>
        <label>1</label>
    </ligand>
</feature>
<feature type="transmembrane region" description="Helical" evidence="8">
    <location>
        <begin position="252"/>
        <end position="273"/>
    </location>
</feature>
<feature type="transmembrane region" description="Helical" evidence="8">
    <location>
        <begin position="7"/>
        <end position="26"/>
    </location>
</feature>
<dbReference type="InterPro" id="IPR000175">
    <property type="entry name" value="Na/ntran_symport"/>
</dbReference>
<dbReference type="AlphaFoldDB" id="B3SC79"/>
<dbReference type="HOGENOM" id="CLU_006855_9_5_1"/>
<gene>
    <name evidence="9" type="ORF">TRIADDRAFT_33106</name>
</gene>
<feature type="transmembrane region" description="Helical" evidence="8">
    <location>
        <begin position="458"/>
        <end position="477"/>
    </location>
</feature>
<dbReference type="GO" id="GO:0005886">
    <property type="term" value="C:plasma membrane"/>
    <property type="evidence" value="ECO:0000318"/>
    <property type="project" value="GO_Central"/>
</dbReference>
<evidence type="ECO:0000256" key="7">
    <source>
        <dbReference type="PIRSR" id="PIRSR600175-2"/>
    </source>
</evidence>
<keyword evidence="7" id="KW-1015">Disulfide bond</keyword>
<evidence type="ECO:0000256" key="1">
    <source>
        <dbReference type="ARBA" id="ARBA00004141"/>
    </source>
</evidence>
<dbReference type="RefSeq" id="XP_002117830.1">
    <property type="nucleotide sequence ID" value="XM_002117794.1"/>
</dbReference>
<dbReference type="GO" id="GO:0035725">
    <property type="term" value="P:sodium ion transmembrane transport"/>
    <property type="evidence" value="ECO:0000318"/>
    <property type="project" value="GO_Central"/>
</dbReference>
<dbReference type="CTD" id="6759060"/>
<evidence type="ECO:0000256" key="4">
    <source>
        <dbReference type="ARBA" id="ARBA00022989"/>
    </source>
</evidence>
<evidence type="ECO:0000313" key="10">
    <source>
        <dbReference type="Proteomes" id="UP000009022"/>
    </source>
</evidence>
<feature type="transmembrane region" description="Helical" evidence="8">
    <location>
        <begin position="386"/>
        <end position="413"/>
    </location>
</feature>
<keyword evidence="6" id="KW-0915">Sodium</keyword>
<keyword evidence="6" id="KW-0479">Metal-binding</keyword>
<evidence type="ECO:0000256" key="8">
    <source>
        <dbReference type="SAM" id="Phobius"/>
    </source>
</evidence>
<protein>
    <recommendedName>
        <fullName evidence="11">Transporter</fullName>
    </recommendedName>
</protein>
<dbReference type="GO" id="GO:0005283">
    <property type="term" value="F:amino acid:sodium symporter activity"/>
    <property type="evidence" value="ECO:0000318"/>
    <property type="project" value="GO_Central"/>
</dbReference>
<dbReference type="EMBL" id="DS985268">
    <property type="protein sequence ID" value="EDV19673.1"/>
    <property type="molecule type" value="Genomic_DNA"/>
</dbReference>
<dbReference type="eggNOG" id="KOG3659">
    <property type="taxonomic scope" value="Eukaryota"/>
</dbReference>
<dbReference type="KEGG" id="tad:TRIADDRAFT_33106"/>
<dbReference type="GO" id="GO:0046872">
    <property type="term" value="F:metal ion binding"/>
    <property type="evidence" value="ECO:0007669"/>
    <property type="project" value="UniProtKB-KW"/>
</dbReference>
<accession>B3SC79</accession>
<keyword evidence="10" id="KW-1185">Reference proteome</keyword>
<feature type="transmembrane region" description="Helical" evidence="8">
    <location>
        <begin position="88"/>
        <end position="117"/>
    </location>
</feature>
<sequence length="545" mass="60327">MKDDQNEIYWGNWMEFLLSCIGYAVGYSNVLRFPYICYKHGGGAFLIPYFVSVLLVGVPTLHMELALGQYMRMGPGTLWKHVCPVLKGLGIAMIVSCILNVVYFHIVLAWSLFYFYASFFPQLPWASCNNTWNTHECYVTGDVFGNVSGKAASVEFLDLETLRIDEGGALYYDLVPHLVITLLIAWTITYCAMCMGIESSGKVVYFTATAPYVMLFSLLIRAVTLPGATQGIIQFLVPDFSKLGTLDPWADALGQVLSAIGIGFGAIITLGSYNRRDNKCGRDSAYICTITSFTSITAGLVCFAVLGYLSRITGKPIDDLISEEIVIAFIAYPEAIAKLPSPHFWAIAFFFMLLLLGMDSIYGMIETLITTAVRFSKGRWENRKPMVTFFICAGLFTIGLIFTTRSGLFWLIVVDTNNAGPIVLGLTLFEVLAVSFVYGADRLGQNVKDMTGSRPNSYWILTWKYVCPIGAGFNFVVSLAKTEPMEYLGKPVEPWGVGIGILLTLLVLIWIPLGAIYQLYTAEGSLKQVKHLSSYSVVVVRFEGL</sequence>
<dbReference type="GeneID" id="6759060"/>
<feature type="transmembrane region" description="Helical" evidence="8">
    <location>
        <begin position="419"/>
        <end position="438"/>
    </location>
</feature>
<feature type="transmembrane region" description="Helical" evidence="8">
    <location>
        <begin position="285"/>
        <end position="309"/>
    </location>
</feature>
<feature type="transmembrane region" description="Helical" evidence="8">
    <location>
        <begin position="169"/>
        <end position="191"/>
    </location>
</feature>
<proteinExistence type="predicted"/>
<dbReference type="OrthoDB" id="6581954at2759"/>
<feature type="binding site" evidence="6">
    <location>
        <position position="29"/>
    </location>
    <ligand>
        <name>Na(+)</name>
        <dbReference type="ChEBI" id="CHEBI:29101"/>
        <label>1</label>
    </ligand>
</feature>
<evidence type="ECO:0000256" key="3">
    <source>
        <dbReference type="ARBA" id="ARBA00022692"/>
    </source>
</evidence>
<feature type="transmembrane region" description="Helical" evidence="8">
    <location>
        <begin position="46"/>
        <end position="67"/>
    </location>
</feature>
<feature type="binding site" evidence="6">
    <location>
        <position position="360"/>
    </location>
    <ligand>
        <name>Na(+)</name>
        <dbReference type="ChEBI" id="CHEBI:29101"/>
        <label>1</label>
    </ligand>
</feature>
<dbReference type="InterPro" id="IPR037272">
    <property type="entry name" value="SNS_sf"/>
</dbReference>
<dbReference type="Pfam" id="PF00209">
    <property type="entry name" value="SNF"/>
    <property type="match status" value="1"/>
</dbReference>
<feature type="binding site" evidence="6">
    <location>
        <position position="25"/>
    </location>
    <ligand>
        <name>Na(+)</name>
        <dbReference type="ChEBI" id="CHEBI:29101"/>
        <label>1</label>
    </ligand>
</feature>
<feature type="binding site" evidence="6">
    <location>
        <position position="22"/>
    </location>
    <ligand>
        <name>Na(+)</name>
        <dbReference type="ChEBI" id="CHEBI:29101"/>
        <label>1</label>
    </ligand>
</feature>
<dbReference type="PRINTS" id="PR00176">
    <property type="entry name" value="NANEUSMPORT"/>
</dbReference>
<reference evidence="9 10" key="1">
    <citation type="journal article" date="2008" name="Nature">
        <title>The Trichoplax genome and the nature of placozoans.</title>
        <authorList>
            <person name="Srivastava M."/>
            <person name="Begovic E."/>
            <person name="Chapman J."/>
            <person name="Putnam N.H."/>
            <person name="Hellsten U."/>
            <person name="Kawashima T."/>
            <person name="Kuo A."/>
            <person name="Mitros T."/>
            <person name="Salamov A."/>
            <person name="Carpenter M.L."/>
            <person name="Signorovitch A.Y."/>
            <person name="Moreno M.A."/>
            <person name="Kamm K."/>
            <person name="Grimwood J."/>
            <person name="Schmutz J."/>
            <person name="Shapiro H."/>
            <person name="Grigoriev I.V."/>
            <person name="Buss L.W."/>
            <person name="Schierwater B."/>
            <person name="Dellaporta S.L."/>
            <person name="Rokhsar D.S."/>
        </authorList>
    </citation>
    <scope>NUCLEOTIDE SEQUENCE [LARGE SCALE GENOMIC DNA]</scope>
    <source>
        <strain evidence="9 10">Grell-BS-1999</strain>
    </source>
</reference>
<keyword evidence="4 8" id="KW-1133">Transmembrane helix</keyword>
<evidence type="ECO:0000256" key="6">
    <source>
        <dbReference type="PIRSR" id="PIRSR600175-1"/>
    </source>
</evidence>
<evidence type="ECO:0008006" key="11">
    <source>
        <dbReference type="Google" id="ProtNLM"/>
    </source>
</evidence>